<dbReference type="KEGG" id="cvn:111126011"/>
<evidence type="ECO:0000313" key="4">
    <source>
        <dbReference type="RefSeq" id="XP_022326073.1"/>
    </source>
</evidence>
<evidence type="ECO:0000313" key="3">
    <source>
        <dbReference type="Proteomes" id="UP000694844"/>
    </source>
</evidence>
<evidence type="ECO:0000256" key="2">
    <source>
        <dbReference type="SAM" id="Phobius"/>
    </source>
</evidence>
<protein>
    <submittedName>
        <fullName evidence="4">Uncharacterized protein LOC111126011 isoform X1</fullName>
    </submittedName>
</protein>
<keyword evidence="2" id="KW-1133">Transmembrane helix</keyword>
<feature type="compositionally biased region" description="Basic and acidic residues" evidence="1">
    <location>
        <begin position="146"/>
        <end position="183"/>
    </location>
</feature>
<gene>
    <name evidence="4" type="primary">LOC111126011</name>
</gene>
<feature type="transmembrane region" description="Helical" evidence="2">
    <location>
        <begin position="366"/>
        <end position="385"/>
    </location>
</feature>
<feature type="transmembrane region" description="Helical" evidence="2">
    <location>
        <begin position="98"/>
        <end position="121"/>
    </location>
</feature>
<evidence type="ECO:0000256" key="1">
    <source>
        <dbReference type="SAM" id="MobiDB-lite"/>
    </source>
</evidence>
<dbReference type="Proteomes" id="UP000694844">
    <property type="component" value="Chromosome 3"/>
</dbReference>
<dbReference type="OrthoDB" id="6133340at2759"/>
<name>A0A8B8DDJ6_CRAVI</name>
<accession>A0A8B8DDJ6</accession>
<dbReference type="GeneID" id="111126011"/>
<keyword evidence="3" id="KW-1185">Reference proteome</keyword>
<feature type="transmembrane region" description="Helical" evidence="2">
    <location>
        <begin position="38"/>
        <end position="58"/>
    </location>
</feature>
<dbReference type="AlphaFoldDB" id="A0A8B8DDJ6"/>
<sequence>MPGEQGQSETEVVYSAFQAKHMTKQIEKNSHDMRSNMLHVFLLAVQIFSLVAALVMIFESNTICNVGTCDLQKALNLIYLTYNPHPCKYNGIKTNAKLLFVFSIHFLLESLFFFCIILFSYNEKIKKDAYSKYSHNNGWDDTDQNNLDKDGKGDLDRNNTDKDGKGDLDKNNTGRDGKSDPDKNGNNTTEMKENKMKTQIGGQVFMGLFVLSLCVFLLILIIYIMCVHEKKDHSHINYVALDAEMLSHLEKNYASDDLSSGSSKSIGWNNLFVEYDCCAVHEVLGTTNDFDNTPWCTTSGSCQATSSQIPRTCCKDVTKDNYKSAPSACHASVIPGTFKQSCISRMKSLSTVNIDDSTLTIFSNSIFLFMVCQLLAAFLCFCLYLHHRHASNQIEDSRKTS</sequence>
<keyword evidence="2" id="KW-0812">Transmembrane</keyword>
<organism evidence="3 4">
    <name type="scientific">Crassostrea virginica</name>
    <name type="common">Eastern oyster</name>
    <dbReference type="NCBI Taxonomy" id="6565"/>
    <lineage>
        <taxon>Eukaryota</taxon>
        <taxon>Metazoa</taxon>
        <taxon>Spiralia</taxon>
        <taxon>Lophotrochozoa</taxon>
        <taxon>Mollusca</taxon>
        <taxon>Bivalvia</taxon>
        <taxon>Autobranchia</taxon>
        <taxon>Pteriomorphia</taxon>
        <taxon>Ostreida</taxon>
        <taxon>Ostreoidea</taxon>
        <taxon>Ostreidae</taxon>
        <taxon>Crassostrea</taxon>
    </lineage>
</organism>
<feature type="transmembrane region" description="Helical" evidence="2">
    <location>
        <begin position="204"/>
        <end position="225"/>
    </location>
</feature>
<proteinExistence type="predicted"/>
<keyword evidence="2" id="KW-0472">Membrane</keyword>
<reference evidence="4" key="1">
    <citation type="submission" date="2025-08" db="UniProtKB">
        <authorList>
            <consortium name="RefSeq"/>
        </authorList>
    </citation>
    <scope>IDENTIFICATION</scope>
    <source>
        <tissue evidence="4">Whole sample</tissue>
    </source>
</reference>
<dbReference type="RefSeq" id="XP_022326073.1">
    <property type="nucleotide sequence ID" value="XM_022470365.1"/>
</dbReference>
<feature type="region of interest" description="Disordered" evidence="1">
    <location>
        <begin position="141"/>
        <end position="194"/>
    </location>
</feature>